<dbReference type="PANTHER" id="PTHR37293">
    <property type="entry name" value="PHAGE REPLICATION PROTEIN-RELATED"/>
    <property type="match status" value="1"/>
</dbReference>
<evidence type="ECO:0000313" key="4">
    <source>
        <dbReference type="EMBL" id="MBM7571400.1"/>
    </source>
</evidence>
<dbReference type="InterPro" id="IPR034829">
    <property type="entry name" value="DnaD-like_sf"/>
</dbReference>
<feature type="compositionally biased region" description="Basic and acidic residues" evidence="2">
    <location>
        <begin position="245"/>
        <end position="255"/>
    </location>
</feature>
<gene>
    <name evidence="4" type="ORF">JOC48_001896</name>
</gene>
<accession>A0ABS2MZR4</accession>
<evidence type="ECO:0000313" key="5">
    <source>
        <dbReference type="Proteomes" id="UP001296943"/>
    </source>
</evidence>
<dbReference type="EMBL" id="JAFBDR010000008">
    <property type="protein sequence ID" value="MBM7571400.1"/>
    <property type="molecule type" value="Genomic_DNA"/>
</dbReference>
<evidence type="ECO:0000259" key="3">
    <source>
        <dbReference type="Pfam" id="PF07261"/>
    </source>
</evidence>
<reference evidence="4 5" key="1">
    <citation type="submission" date="2021-01" db="EMBL/GenBank/DDBJ databases">
        <title>Genomic Encyclopedia of Type Strains, Phase IV (KMG-IV): sequencing the most valuable type-strain genomes for metagenomic binning, comparative biology and taxonomic classification.</title>
        <authorList>
            <person name="Goeker M."/>
        </authorList>
    </citation>
    <scope>NUCLEOTIDE SEQUENCE [LARGE SCALE GENOMIC DNA]</scope>
    <source>
        <strain evidence="4 5">DSM 23711</strain>
    </source>
</reference>
<comment type="caution">
    <text evidence="4">The sequence shown here is derived from an EMBL/GenBank/DDBJ whole genome shotgun (WGS) entry which is preliminary data.</text>
</comment>
<dbReference type="Pfam" id="PF07261">
    <property type="entry name" value="DnaB_2"/>
    <property type="match status" value="1"/>
</dbReference>
<evidence type="ECO:0000256" key="1">
    <source>
        <dbReference type="ARBA" id="ARBA00093462"/>
    </source>
</evidence>
<dbReference type="Gene3D" id="1.10.10.630">
    <property type="entry name" value="DnaD domain-like"/>
    <property type="match status" value="1"/>
</dbReference>
<dbReference type="SUPFAM" id="SSF158499">
    <property type="entry name" value="DnaD domain-like"/>
    <property type="match status" value="1"/>
</dbReference>
<name>A0ABS2MZR4_9BACI</name>
<feature type="region of interest" description="Disordered" evidence="2">
    <location>
        <begin position="237"/>
        <end position="275"/>
    </location>
</feature>
<proteinExistence type="inferred from homology"/>
<dbReference type="InterPro" id="IPR053162">
    <property type="entry name" value="DnaD"/>
</dbReference>
<dbReference type="Proteomes" id="UP001296943">
    <property type="component" value="Unassembled WGS sequence"/>
</dbReference>
<dbReference type="NCBIfam" id="TIGR01446">
    <property type="entry name" value="DnaD_dom"/>
    <property type="match status" value="1"/>
</dbReference>
<evidence type="ECO:0000256" key="2">
    <source>
        <dbReference type="SAM" id="MobiDB-lite"/>
    </source>
</evidence>
<dbReference type="InterPro" id="IPR006343">
    <property type="entry name" value="DnaB/C_C"/>
</dbReference>
<protein>
    <submittedName>
        <fullName evidence="4">DnaD/phage-associated family protein</fullName>
    </submittedName>
</protein>
<keyword evidence="5" id="KW-1185">Reference proteome</keyword>
<comment type="similarity">
    <text evidence="1">Belongs to the DnaB/DnaD family.</text>
</comment>
<organism evidence="4 5">
    <name type="scientific">Aquibacillus albus</name>
    <dbReference type="NCBI Taxonomy" id="1168171"/>
    <lineage>
        <taxon>Bacteria</taxon>
        <taxon>Bacillati</taxon>
        <taxon>Bacillota</taxon>
        <taxon>Bacilli</taxon>
        <taxon>Bacillales</taxon>
        <taxon>Bacillaceae</taxon>
        <taxon>Aquibacillus</taxon>
    </lineage>
</organism>
<dbReference type="PANTHER" id="PTHR37293:SF6">
    <property type="entry name" value="DNA REPLICATION PROTEIN DNAD"/>
    <property type="match status" value="1"/>
</dbReference>
<dbReference type="RefSeq" id="WP_204498959.1">
    <property type="nucleotide sequence ID" value="NZ_JAFBDR010000008.1"/>
</dbReference>
<sequence>MNYIKEINAFYNHLEFNPLSNAAVLLWHALMQINNKAGWRKEFTVAANVLAVKAQLKDSTFKRAREELREKGYIHFQSRGGNQSAIYQMISLTFTTEPNSHYISNEIQENNISKHKANDKVNSNMDDRMNHKPAPLTKQENVETKKDDIIKTTNNVVASFYEENFGKITPYVKKEITSWVENLNEALILEAMKQALERNHIKWNYVKAILQTWKDKGLTSLADVEADMKAFKQKQRTLHQKPMHVKQEVIPDWHKSPNQQPSRKLPGATDDQSSTVDLLTDYLDRKRAL</sequence>
<feature type="domain" description="DnaB/C C-terminal" evidence="3">
    <location>
        <begin position="159"/>
        <end position="226"/>
    </location>
</feature>